<proteinExistence type="predicted"/>
<evidence type="ECO:0000256" key="1">
    <source>
        <dbReference type="SAM" id="MobiDB-lite"/>
    </source>
</evidence>
<keyword evidence="3" id="KW-1185">Reference proteome</keyword>
<dbReference type="AlphaFoldDB" id="A0A699ZSI5"/>
<accession>A0A699ZSI5</accession>
<reference evidence="2 3" key="1">
    <citation type="submission" date="2020-02" db="EMBL/GenBank/DDBJ databases">
        <title>Draft genome sequence of Haematococcus lacustris strain NIES-144.</title>
        <authorList>
            <person name="Morimoto D."/>
            <person name="Nakagawa S."/>
            <person name="Yoshida T."/>
            <person name="Sawayama S."/>
        </authorList>
    </citation>
    <scope>NUCLEOTIDE SEQUENCE [LARGE SCALE GENOMIC DNA]</scope>
    <source>
        <strain evidence="2 3">NIES-144</strain>
    </source>
</reference>
<dbReference type="Proteomes" id="UP000485058">
    <property type="component" value="Unassembled WGS sequence"/>
</dbReference>
<organism evidence="2 3">
    <name type="scientific">Haematococcus lacustris</name>
    <name type="common">Green alga</name>
    <name type="synonym">Haematococcus pluvialis</name>
    <dbReference type="NCBI Taxonomy" id="44745"/>
    <lineage>
        <taxon>Eukaryota</taxon>
        <taxon>Viridiplantae</taxon>
        <taxon>Chlorophyta</taxon>
        <taxon>core chlorophytes</taxon>
        <taxon>Chlorophyceae</taxon>
        <taxon>CS clade</taxon>
        <taxon>Chlamydomonadales</taxon>
        <taxon>Haematococcaceae</taxon>
        <taxon>Haematococcus</taxon>
    </lineage>
</organism>
<comment type="caution">
    <text evidence="2">The sequence shown here is derived from an EMBL/GenBank/DDBJ whole genome shotgun (WGS) entry which is preliminary data.</text>
</comment>
<gene>
    <name evidence="2" type="ORF">HaLaN_21874</name>
</gene>
<protein>
    <submittedName>
        <fullName evidence="2">Uncharacterized protein</fullName>
    </submittedName>
</protein>
<feature type="region of interest" description="Disordered" evidence="1">
    <location>
        <begin position="124"/>
        <end position="146"/>
    </location>
</feature>
<feature type="compositionally biased region" description="Low complexity" evidence="1">
    <location>
        <begin position="136"/>
        <end position="146"/>
    </location>
</feature>
<dbReference type="EMBL" id="BLLF01002454">
    <property type="protein sequence ID" value="GFH24140.1"/>
    <property type="molecule type" value="Genomic_DNA"/>
</dbReference>
<evidence type="ECO:0000313" key="3">
    <source>
        <dbReference type="Proteomes" id="UP000485058"/>
    </source>
</evidence>
<name>A0A699ZSI5_HAELA</name>
<sequence>MQVEVALQRGLPGLREGEQVTDDWQEDLANRGRLFRHAVHTTREMEAAVAAWQLDMVPWQQAELTSPDSLMRDAGMLGLLTEEGERCPIRPSGAGEYIEGPKDSLGHPQQVAAQVELSTRTCVTGLEPPPLPPPGSASQTTTDATQAWPWGRDSECLAVGMG</sequence>
<evidence type="ECO:0000313" key="2">
    <source>
        <dbReference type="EMBL" id="GFH24140.1"/>
    </source>
</evidence>